<sequence>MKRNDNYSDEALEDLLKKMPQIHDSTPSETYYERIEANLSDQHMSAHVKPKRKKLIPITGIAAAALFAMLSTPLWMDRTFDSANQPSESTEESTADFAEKKSGSLPSASETPPEGKEGDSTGANDSSLPPMENEGAEPNDATDNSPPTISKQDEMPNTKQEEKGHQENESGETSMRTYGMKQETLVTTTHDKELLATIGVPRKGGSEVVPISFKVPASFGSTADVYNAISTSYTNARWGLERYALQDVEFQNTENGALQAVFPEDYDPPATLKTEETIIHSLQVILNALNQDALTLRKGKEEGIRFTHSGFTKKITSTDLKQTYSLLYPSGTEDPLLLPKDIKEEQSVEKAITTTTHSIMNKKGEPVFSSLGYENVEENGDVLIITFADNVELDDDFFSMALVEGILMTAKSYNFTAVHFKGANVESVSDYHFTTPIQVPEAVNPKPFTLPSGS</sequence>
<feature type="compositionally biased region" description="Basic and acidic residues" evidence="1">
    <location>
        <begin position="151"/>
        <end position="168"/>
    </location>
</feature>
<feature type="region of interest" description="Disordered" evidence="1">
    <location>
        <begin position="81"/>
        <end position="178"/>
    </location>
</feature>
<dbReference type="EMBL" id="JBHLTP010000003">
    <property type="protein sequence ID" value="MFC0523111.1"/>
    <property type="molecule type" value="Genomic_DNA"/>
</dbReference>
<accession>A0ABV6LL56</accession>
<comment type="caution">
    <text evidence="3">The sequence shown here is derived from an EMBL/GenBank/DDBJ whole genome shotgun (WGS) entry which is preliminary data.</text>
</comment>
<evidence type="ECO:0008006" key="5">
    <source>
        <dbReference type="Google" id="ProtNLM"/>
    </source>
</evidence>
<keyword evidence="2" id="KW-1133">Transmembrane helix</keyword>
<name>A0ABV6LL56_9BACI</name>
<proteinExistence type="predicted"/>
<organism evidence="3 4">
    <name type="scientific">Pontibacillus salicampi</name>
    <dbReference type="NCBI Taxonomy" id="1449801"/>
    <lineage>
        <taxon>Bacteria</taxon>
        <taxon>Bacillati</taxon>
        <taxon>Bacillota</taxon>
        <taxon>Bacilli</taxon>
        <taxon>Bacillales</taxon>
        <taxon>Bacillaceae</taxon>
        <taxon>Pontibacillus</taxon>
    </lineage>
</organism>
<dbReference type="RefSeq" id="WP_377345647.1">
    <property type="nucleotide sequence ID" value="NZ_JBHLTP010000003.1"/>
</dbReference>
<protein>
    <recommendedName>
        <fullName evidence="5">Negative regulator of sigma-X activity</fullName>
    </recommendedName>
</protein>
<evidence type="ECO:0000313" key="3">
    <source>
        <dbReference type="EMBL" id="MFC0523111.1"/>
    </source>
</evidence>
<evidence type="ECO:0000313" key="4">
    <source>
        <dbReference type="Proteomes" id="UP001589836"/>
    </source>
</evidence>
<evidence type="ECO:0000256" key="2">
    <source>
        <dbReference type="SAM" id="Phobius"/>
    </source>
</evidence>
<dbReference type="Proteomes" id="UP001589836">
    <property type="component" value="Unassembled WGS sequence"/>
</dbReference>
<evidence type="ECO:0000256" key="1">
    <source>
        <dbReference type="SAM" id="MobiDB-lite"/>
    </source>
</evidence>
<feature type="compositionally biased region" description="Polar residues" evidence="1">
    <location>
        <begin position="141"/>
        <end position="150"/>
    </location>
</feature>
<keyword evidence="4" id="KW-1185">Reference proteome</keyword>
<feature type="transmembrane region" description="Helical" evidence="2">
    <location>
        <begin position="55"/>
        <end position="76"/>
    </location>
</feature>
<gene>
    <name evidence="3" type="ORF">ACFFGV_05815</name>
</gene>
<reference evidence="3 4" key="1">
    <citation type="submission" date="2024-09" db="EMBL/GenBank/DDBJ databases">
        <authorList>
            <person name="Sun Q."/>
            <person name="Mori K."/>
        </authorList>
    </citation>
    <scope>NUCLEOTIDE SEQUENCE [LARGE SCALE GENOMIC DNA]</scope>
    <source>
        <strain evidence="3 4">NCAIM B.02529</strain>
    </source>
</reference>
<keyword evidence="2" id="KW-0812">Transmembrane</keyword>
<keyword evidence="2" id="KW-0472">Membrane</keyword>